<feature type="binding site" evidence="4 6">
    <location>
        <position position="110"/>
    </location>
    <ligand>
        <name>substrate</name>
    </ligand>
</feature>
<evidence type="ECO:0000256" key="4">
    <source>
        <dbReference type="HAMAP-Rule" id="MF_00171"/>
    </source>
</evidence>
<dbReference type="InterPro" id="IPR020094">
    <property type="entry name" value="TruA/RsuA/RluB/E/F_N"/>
</dbReference>
<evidence type="ECO:0000256" key="3">
    <source>
        <dbReference type="ARBA" id="ARBA00023235"/>
    </source>
</evidence>
<dbReference type="SUPFAM" id="SSF55120">
    <property type="entry name" value="Pseudouridine synthase"/>
    <property type="match status" value="1"/>
</dbReference>
<sequence length="271" mass="30164">MARIALTLEYDGSRYHGWQRQSEVDSVQARLETALSRVADSPVDVVCAGRTDAGVHASHQVVHFDTEAIRPERAWLLGVTQSLPSDISILSAQFVDPEFHARFSATARSYRYIILNRMTRSALHRGRITWWRGPLDESAMHEAGQHLLGEHDFSSFRAKDCQSVSPVRSIESLNIHRQGEYVYMDITANAFLHHMVRNIVGTLLPVGAGERPADSLWDILQAKDRSAAGMTAPADGLYLVGVRYPDSFGIKHAGAKPVFWSSCREMQSGCC</sequence>
<dbReference type="GO" id="GO:0160147">
    <property type="term" value="F:tRNA pseudouridine(38-40) synthase activity"/>
    <property type="evidence" value="ECO:0007669"/>
    <property type="project" value="UniProtKB-EC"/>
</dbReference>
<dbReference type="EC" id="5.4.99.12" evidence="4"/>
<dbReference type="eggNOG" id="COG0101">
    <property type="taxonomic scope" value="Bacteria"/>
</dbReference>
<name>D0KZX4_HALNC</name>
<feature type="domain" description="Pseudouridine synthase I TruA alpha/beta" evidence="8">
    <location>
        <begin position="144"/>
        <end position="245"/>
    </location>
</feature>
<dbReference type="GO" id="GO:0031119">
    <property type="term" value="P:tRNA pseudouridine synthesis"/>
    <property type="evidence" value="ECO:0007669"/>
    <property type="project" value="UniProtKB-UniRule"/>
</dbReference>
<evidence type="ECO:0000313" key="10">
    <source>
        <dbReference type="Proteomes" id="UP000009102"/>
    </source>
</evidence>
<dbReference type="PIRSF" id="PIRSF001430">
    <property type="entry name" value="tRNA_psdUrid_synth"/>
    <property type="match status" value="1"/>
</dbReference>
<dbReference type="InterPro" id="IPR020095">
    <property type="entry name" value="PsdUridine_synth_TruA_C"/>
</dbReference>
<dbReference type="OrthoDB" id="9811823at2"/>
<proteinExistence type="inferred from homology"/>
<dbReference type="PANTHER" id="PTHR11142:SF0">
    <property type="entry name" value="TRNA PSEUDOURIDINE SYNTHASE-LIKE 1"/>
    <property type="match status" value="1"/>
</dbReference>
<reference evidence="9 10" key="1">
    <citation type="submission" date="2009-10" db="EMBL/GenBank/DDBJ databases">
        <title>Complete sequence of Halothiobacillus neapolitanus c2.</title>
        <authorList>
            <consortium name="US DOE Joint Genome Institute"/>
            <person name="Lucas S."/>
            <person name="Copeland A."/>
            <person name="Lapidus A."/>
            <person name="Glavina del Rio T."/>
            <person name="Tice H."/>
            <person name="Bruce D."/>
            <person name="Goodwin L."/>
            <person name="Pitluck S."/>
            <person name="Davenport K."/>
            <person name="Brettin T."/>
            <person name="Detter J.C."/>
            <person name="Han C."/>
            <person name="Tapia R."/>
            <person name="Larimer F."/>
            <person name="Land M."/>
            <person name="Hauser L."/>
            <person name="Kyrpides N."/>
            <person name="Mikhailova N."/>
            <person name="Kerfeld C."/>
            <person name="Cannon G."/>
            <person name="Heinhort S."/>
        </authorList>
    </citation>
    <scope>NUCLEOTIDE SEQUENCE [LARGE SCALE GENOMIC DNA]</scope>
    <source>
        <strain evidence="10">ATCC 23641 / c2</strain>
    </source>
</reference>
<evidence type="ECO:0000259" key="8">
    <source>
        <dbReference type="Pfam" id="PF01416"/>
    </source>
</evidence>
<keyword evidence="2 4" id="KW-0819">tRNA processing</keyword>
<comment type="function">
    <text evidence="4">Formation of pseudouridine at positions 38, 39 and 40 in the anticodon stem and loop of transfer RNAs.</text>
</comment>
<organism evidence="9 10">
    <name type="scientific">Halothiobacillus neapolitanus (strain ATCC 23641 / DSM 15147 / CIP 104769 / NCIMB 8539 / c2)</name>
    <name type="common">Thiobacillus neapolitanus</name>
    <dbReference type="NCBI Taxonomy" id="555778"/>
    <lineage>
        <taxon>Bacteria</taxon>
        <taxon>Pseudomonadati</taxon>
        <taxon>Pseudomonadota</taxon>
        <taxon>Gammaproteobacteria</taxon>
        <taxon>Chromatiales</taxon>
        <taxon>Halothiobacillaceae</taxon>
        <taxon>Halothiobacillus</taxon>
    </lineage>
</organism>
<dbReference type="AlphaFoldDB" id="D0KZX4"/>
<dbReference type="Proteomes" id="UP000009102">
    <property type="component" value="Chromosome"/>
</dbReference>
<dbReference type="STRING" id="555778.Hneap_1161"/>
<dbReference type="CDD" id="cd02570">
    <property type="entry name" value="PseudoU_synth_EcTruA"/>
    <property type="match status" value="1"/>
</dbReference>
<evidence type="ECO:0000256" key="7">
    <source>
        <dbReference type="RuleBase" id="RU003792"/>
    </source>
</evidence>
<dbReference type="RefSeq" id="WP_012824033.1">
    <property type="nucleotide sequence ID" value="NC_013422.1"/>
</dbReference>
<gene>
    <name evidence="4" type="primary">truA</name>
    <name evidence="9" type="ordered locus">Hneap_1161</name>
</gene>
<dbReference type="Pfam" id="PF01416">
    <property type="entry name" value="PseudoU_synth_1"/>
    <property type="match status" value="2"/>
</dbReference>
<evidence type="ECO:0000313" key="9">
    <source>
        <dbReference type="EMBL" id="ACX95997.1"/>
    </source>
</evidence>
<comment type="subunit">
    <text evidence="4">Homodimer.</text>
</comment>
<dbReference type="EMBL" id="CP001801">
    <property type="protein sequence ID" value="ACX95997.1"/>
    <property type="molecule type" value="Genomic_DNA"/>
</dbReference>
<keyword evidence="3 4" id="KW-0413">Isomerase</keyword>
<dbReference type="InterPro" id="IPR001406">
    <property type="entry name" value="PsdUridine_synth_TruA"/>
</dbReference>
<dbReference type="Gene3D" id="3.30.70.660">
    <property type="entry name" value="Pseudouridine synthase I, catalytic domain, C-terminal subdomain"/>
    <property type="match status" value="1"/>
</dbReference>
<dbReference type="FunFam" id="3.30.70.580:FF:000001">
    <property type="entry name" value="tRNA pseudouridine synthase A"/>
    <property type="match status" value="1"/>
</dbReference>
<evidence type="ECO:0000256" key="2">
    <source>
        <dbReference type="ARBA" id="ARBA00022694"/>
    </source>
</evidence>
<dbReference type="Gene3D" id="3.30.70.580">
    <property type="entry name" value="Pseudouridine synthase I, catalytic domain, N-terminal subdomain"/>
    <property type="match status" value="1"/>
</dbReference>
<accession>D0KZX4</accession>
<comment type="similarity">
    <text evidence="1 4 7">Belongs to the tRNA pseudouridine synthase TruA family.</text>
</comment>
<comment type="caution">
    <text evidence="4">Lacks conserved residue(s) required for the propagation of feature annotation.</text>
</comment>
<dbReference type="InterPro" id="IPR020097">
    <property type="entry name" value="PsdUridine_synth_TruA_a/b_dom"/>
</dbReference>
<dbReference type="HOGENOM" id="CLU_014673_0_2_6"/>
<feature type="domain" description="Pseudouridine synthase I TruA alpha/beta" evidence="8">
    <location>
        <begin position="9"/>
        <end position="103"/>
    </location>
</feature>
<dbReference type="PANTHER" id="PTHR11142">
    <property type="entry name" value="PSEUDOURIDYLATE SYNTHASE"/>
    <property type="match status" value="1"/>
</dbReference>
<keyword evidence="10" id="KW-1185">Reference proteome</keyword>
<dbReference type="GO" id="GO:0003723">
    <property type="term" value="F:RNA binding"/>
    <property type="evidence" value="ECO:0007669"/>
    <property type="project" value="InterPro"/>
</dbReference>
<evidence type="ECO:0000256" key="1">
    <source>
        <dbReference type="ARBA" id="ARBA00009375"/>
    </source>
</evidence>
<dbReference type="NCBIfam" id="TIGR00071">
    <property type="entry name" value="hisT_truA"/>
    <property type="match status" value="1"/>
</dbReference>
<feature type="active site" description="Nucleophile" evidence="4 5">
    <location>
        <position position="52"/>
    </location>
</feature>
<dbReference type="InterPro" id="IPR020103">
    <property type="entry name" value="PsdUridine_synth_cat_dom_sf"/>
</dbReference>
<evidence type="ECO:0000256" key="5">
    <source>
        <dbReference type="PIRSR" id="PIRSR001430-1"/>
    </source>
</evidence>
<protein>
    <recommendedName>
        <fullName evidence="4">tRNA pseudouridine synthase A</fullName>
        <ecNumber evidence="4">5.4.99.12</ecNumber>
    </recommendedName>
    <alternativeName>
        <fullName evidence="4">tRNA pseudouridine(38-40) synthase</fullName>
    </alternativeName>
    <alternativeName>
        <fullName evidence="4">tRNA pseudouridylate synthase I</fullName>
    </alternativeName>
    <alternativeName>
        <fullName evidence="4">tRNA-uridine isomerase I</fullName>
    </alternativeName>
</protein>
<evidence type="ECO:0000256" key="6">
    <source>
        <dbReference type="PIRSR" id="PIRSR001430-2"/>
    </source>
</evidence>
<dbReference type="HAMAP" id="MF_00171">
    <property type="entry name" value="TruA"/>
    <property type="match status" value="1"/>
</dbReference>
<comment type="catalytic activity">
    <reaction evidence="4 7">
        <text>uridine(38/39/40) in tRNA = pseudouridine(38/39/40) in tRNA</text>
        <dbReference type="Rhea" id="RHEA:22376"/>
        <dbReference type="Rhea" id="RHEA-COMP:10085"/>
        <dbReference type="Rhea" id="RHEA-COMP:10087"/>
        <dbReference type="ChEBI" id="CHEBI:65314"/>
        <dbReference type="ChEBI" id="CHEBI:65315"/>
        <dbReference type="EC" id="5.4.99.12"/>
    </reaction>
</comment>
<dbReference type="KEGG" id="hna:Hneap_1161"/>